<dbReference type="Pfam" id="PF01103">
    <property type="entry name" value="Omp85"/>
    <property type="match status" value="1"/>
</dbReference>
<dbReference type="AlphaFoldDB" id="A0A9P8Q4Y6"/>
<organism evidence="7 8">
    <name type="scientific">Wickerhamomyces pijperi</name>
    <name type="common">Yeast</name>
    <name type="synonym">Pichia pijperi</name>
    <dbReference type="NCBI Taxonomy" id="599730"/>
    <lineage>
        <taxon>Eukaryota</taxon>
        <taxon>Fungi</taxon>
        <taxon>Dikarya</taxon>
        <taxon>Ascomycota</taxon>
        <taxon>Saccharomycotina</taxon>
        <taxon>Saccharomycetes</taxon>
        <taxon>Phaffomycetales</taxon>
        <taxon>Wickerhamomycetaceae</taxon>
        <taxon>Wickerhamomyces</taxon>
    </lineage>
</organism>
<reference evidence="7" key="2">
    <citation type="submission" date="2021-01" db="EMBL/GenBank/DDBJ databases">
        <authorList>
            <person name="Schikora-Tamarit M.A."/>
        </authorList>
    </citation>
    <scope>NUCLEOTIDE SEQUENCE</scope>
    <source>
        <strain evidence="7">CBS2887</strain>
    </source>
</reference>
<dbReference type="EMBL" id="JAEUBG010003206">
    <property type="protein sequence ID" value="KAH3683220.1"/>
    <property type="molecule type" value="Genomic_DNA"/>
</dbReference>
<proteinExistence type="inferred from homology"/>
<protein>
    <recommendedName>
        <fullName evidence="6">Bacterial surface antigen (D15) domain-containing protein</fullName>
    </recommendedName>
</protein>
<evidence type="ECO:0000256" key="4">
    <source>
        <dbReference type="ARBA" id="ARBA00022692"/>
    </source>
</evidence>
<dbReference type="InterPro" id="IPR000184">
    <property type="entry name" value="Bac_surfAg_D15"/>
</dbReference>
<evidence type="ECO:0000256" key="5">
    <source>
        <dbReference type="ARBA" id="ARBA00023136"/>
    </source>
</evidence>
<comment type="subcellular location">
    <subcellularLocation>
        <location evidence="1">Mitochondrion outer membrane</location>
        <topology evidence="1">Multi-pass membrane protein</topology>
    </subcellularLocation>
</comment>
<name>A0A9P8Q4Y6_WICPI</name>
<dbReference type="GO" id="GO:0045040">
    <property type="term" value="P:protein insertion into mitochondrial outer membrane"/>
    <property type="evidence" value="ECO:0007669"/>
    <property type="project" value="TreeGrafter"/>
</dbReference>
<evidence type="ECO:0000313" key="8">
    <source>
        <dbReference type="Proteomes" id="UP000774326"/>
    </source>
</evidence>
<keyword evidence="3" id="KW-1134">Transmembrane beta strand</keyword>
<gene>
    <name evidence="7" type="ORF">WICPIJ_005810</name>
</gene>
<dbReference type="PANTHER" id="PTHR12815:SF18">
    <property type="entry name" value="SORTING AND ASSEMBLY MACHINERY COMPONENT 50 HOMOLOG"/>
    <property type="match status" value="1"/>
</dbReference>
<sequence length="498" mass="53814">MSALNSALTEESKYQVLNSQLTRPLTISKLEFVGGDFNDKYYENLVKNILPQEAADKNAVLSLRAVNDELLSIENSLSNTGLFSKISIDLDVDESAVSPTLIKGESSTFSSSGSGLIPVKAKFNLTQLPLFRYSSYSSILDDGSSVGFRYSNPNFLRNSSSLLLDTNFHYDILSNRLNHKLLNLNILLPLPSQSKTKVIFNPTLATIDATKWASHEQVAAGALLGLQQTNVCPCSKAVTVLTAGVSFTDRKLTSIADSASDLIKASSGDDLKFAGQFNVKVDSRIYQDKFVKSGTLVSLTNEYAAFNGVSAFAEASKAKKNVPFLNFAKTVFDFSTTSSFLSDIFTTQLQFQAGHIVDFSKGKLHLTDKFFLGGDSTLKGFQLNSVGLKDGKDFVGGTSVWRLNLGLFSRLPNVPASSPLRIYSFFNVGDNYNFKSAAEASDLILSGAVLNSASAVGTGIVYKANNAVLDLSYNVPLSVRGQDSAKPGFSLNASLNFF</sequence>
<evidence type="ECO:0000256" key="1">
    <source>
        <dbReference type="ARBA" id="ARBA00004374"/>
    </source>
</evidence>
<dbReference type="GO" id="GO:0005741">
    <property type="term" value="C:mitochondrial outer membrane"/>
    <property type="evidence" value="ECO:0007669"/>
    <property type="project" value="UniProtKB-SubCell"/>
</dbReference>
<dbReference type="InterPro" id="IPR039910">
    <property type="entry name" value="D15-like"/>
</dbReference>
<accession>A0A9P8Q4Y6</accession>
<keyword evidence="8" id="KW-1185">Reference proteome</keyword>
<dbReference type="PANTHER" id="PTHR12815">
    <property type="entry name" value="SORTING AND ASSEMBLY MACHINERY SAMM50 PROTEIN FAMILY MEMBER"/>
    <property type="match status" value="1"/>
</dbReference>
<dbReference type="Gene3D" id="2.40.160.50">
    <property type="entry name" value="membrane protein fhac: a member of the omp85/tpsb transporter family"/>
    <property type="match status" value="1"/>
</dbReference>
<evidence type="ECO:0000256" key="2">
    <source>
        <dbReference type="ARBA" id="ARBA00010913"/>
    </source>
</evidence>
<keyword evidence="5" id="KW-0472">Membrane</keyword>
<evidence type="ECO:0000256" key="3">
    <source>
        <dbReference type="ARBA" id="ARBA00022452"/>
    </source>
</evidence>
<reference evidence="7" key="1">
    <citation type="journal article" date="2021" name="Open Biol.">
        <title>Shared evolutionary footprints suggest mitochondrial oxidative damage underlies multiple complex I losses in fungi.</title>
        <authorList>
            <person name="Schikora-Tamarit M.A."/>
            <person name="Marcet-Houben M."/>
            <person name="Nosek J."/>
            <person name="Gabaldon T."/>
        </authorList>
    </citation>
    <scope>NUCLEOTIDE SEQUENCE</scope>
    <source>
        <strain evidence="7">CBS2887</strain>
    </source>
</reference>
<evidence type="ECO:0000259" key="6">
    <source>
        <dbReference type="Pfam" id="PF01103"/>
    </source>
</evidence>
<dbReference type="Proteomes" id="UP000774326">
    <property type="component" value="Unassembled WGS sequence"/>
</dbReference>
<dbReference type="OrthoDB" id="1724197at2759"/>
<keyword evidence="4" id="KW-0812">Transmembrane</keyword>
<comment type="similarity">
    <text evidence="2">Belongs to the SAM50/omp85 family.</text>
</comment>
<comment type="caution">
    <text evidence="7">The sequence shown here is derived from an EMBL/GenBank/DDBJ whole genome shotgun (WGS) entry which is preliminary data.</text>
</comment>
<feature type="domain" description="Bacterial surface antigen (D15)" evidence="6">
    <location>
        <begin position="144"/>
        <end position="497"/>
    </location>
</feature>
<evidence type="ECO:0000313" key="7">
    <source>
        <dbReference type="EMBL" id="KAH3683220.1"/>
    </source>
</evidence>